<dbReference type="EMBL" id="LGCK01000010">
    <property type="protein sequence ID" value="KPL71817.1"/>
    <property type="molecule type" value="Genomic_DNA"/>
</dbReference>
<name>A0A0P6XAY8_9CHLR</name>
<dbReference type="Gene3D" id="3.30.300.20">
    <property type="match status" value="1"/>
</dbReference>
<dbReference type="Proteomes" id="UP000050430">
    <property type="component" value="Unassembled WGS sequence"/>
</dbReference>
<dbReference type="InterPro" id="IPR015946">
    <property type="entry name" value="KH_dom-like_a/b"/>
</dbReference>
<dbReference type="AlphaFoldDB" id="A0A0P6XAY8"/>
<dbReference type="PANTHER" id="PTHR35368:SF1">
    <property type="entry name" value="HYDROPEROXIDE REDUCTASE"/>
    <property type="match status" value="1"/>
</dbReference>
<proteinExistence type="predicted"/>
<evidence type="ECO:0008006" key="3">
    <source>
        <dbReference type="Google" id="ProtNLM"/>
    </source>
</evidence>
<comment type="caution">
    <text evidence="1">The sequence shown here is derived from an EMBL/GenBank/DDBJ whole genome shotgun (WGS) entry which is preliminary data.</text>
</comment>
<dbReference type="Pfam" id="PF02566">
    <property type="entry name" value="OsmC"/>
    <property type="match status" value="1"/>
</dbReference>
<dbReference type="STRING" id="229920.ADM99_10350"/>
<gene>
    <name evidence="1" type="ORF">ADM99_10350</name>
</gene>
<dbReference type="SUPFAM" id="SSF82784">
    <property type="entry name" value="OsmC-like"/>
    <property type="match status" value="1"/>
</dbReference>
<dbReference type="InterPro" id="IPR052924">
    <property type="entry name" value="OsmC/Ohr_hydroprdx_reductase"/>
</dbReference>
<dbReference type="RefSeq" id="WP_062420474.1">
    <property type="nucleotide sequence ID" value="NZ_BBYA01000002.1"/>
</dbReference>
<accession>A0A0P6XAY8</accession>
<dbReference type="PANTHER" id="PTHR35368">
    <property type="entry name" value="HYDROPEROXIDE REDUCTASE"/>
    <property type="match status" value="1"/>
</dbReference>
<dbReference type="InterPro" id="IPR036102">
    <property type="entry name" value="OsmC/Ohrsf"/>
</dbReference>
<keyword evidence="2" id="KW-1185">Reference proteome</keyword>
<dbReference type="OrthoDB" id="1433018at2"/>
<organism evidence="1 2">
    <name type="scientific">Leptolinea tardivitalis</name>
    <dbReference type="NCBI Taxonomy" id="229920"/>
    <lineage>
        <taxon>Bacteria</taxon>
        <taxon>Bacillati</taxon>
        <taxon>Chloroflexota</taxon>
        <taxon>Anaerolineae</taxon>
        <taxon>Anaerolineales</taxon>
        <taxon>Anaerolineaceae</taxon>
        <taxon>Leptolinea</taxon>
    </lineage>
</organism>
<dbReference type="InterPro" id="IPR003718">
    <property type="entry name" value="OsmC/Ohr_fam"/>
</dbReference>
<evidence type="ECO:0000313" key="2">
    <source>
        <dbReference type="Proteomes" id="UP000050430"/>
    </source>
</evidence>
<reference evidence="1 2" key="1">
    <citation type="submission" date="2015-07" db="EMBL/GenBank/DDBJ databases">
        <title>Genome sequence of Leptolinea tardivitalis DSM 16556.</title>
        <authorList>
            <person name="Hemp J."/>
            <person name="Ward L.M."/>
            <person name="Pace L.A."/>
            <person name="Fischer W.W."/>
        </authorList>
    </citation>
    <scope>NUCLEOTIDE SEQUENCE [LARGE SCALE GENOMIC DNA]</scope>
    <source>
        <strain evidence="1 2">YMTK-2</strain>
    </source>
</reference>
<protein>
    <recommendedName>
        <fullName evidence="3">Osmotically inducible protein C</fullName>
    </recommendedName>
</protein>
<sequence length="144" mass="15743">MALKKVEISATQKDGYTIEVKSRQHVSIVDQPQAGGGKDLGPTPLEYLFVSLSGCIITIGHIVARQQNLPIRNISVRVEGDLNTDILMGKSTETRPGFSGIKVITTIDGDMTKEEKEKFLHLVDSRCPISDNIANITPIELVVE</sequence>
<evidence type="ECO:0000313" key="1">
    <source>
        <dbReference type="EMBL" id="KPL71817.1"/>
    </source>
</evidence>